<sequence length="506" mass="53703">MAHVGSLPGGLAELVHHGGMTRNPLLPVLAGSRAVLVGRDVPEPDADYRFGRGWESAEVGTKRFSQVLVSPVHQAFEMTGVVELVGDSPPAEVIEAVCRAAAEVSDTLLFFYAATGPVGDQSELATVAEIMRGSAATRLVVLLDCPDISTAASHFLLLADTEPDRVSLLAGGRSMLFSSEIDPLTSNLTEVIAAGVEGGSEALDLFSLGNAVRAKYTELREAVENEWIPGEKSLICYAGKRVALGINLASPPSGEEPLRREVARSVGPRGPWNFRNDAVVMNAVSALTEVIRAAAPASWTPKEGTEPEDVAVKEPTAENEAPGRYVWVVPGARRLKVFRGGGNVPWTSAWTFPDDPRLFDADTRELIVRQLHVDGMIPAPGFSATAAVHVLFPSRQSSIEAELRALIALRVPGWTATAASDSVGARWRVQDPEDQGRSISIETEPGGGGGDVTVIGRTALGVEQRILLPHKLSRPSGFHTVPLGEAVEALTVMGVLPVVAQWGVAR</sequence>
<proteinExistence type="predicted"/>
<dbReference type="Proteomes" id="UP000249341">
    <property type="component" value="Unassembled WGS sequence"/>
</dbReference>
<dbReference type="AlphaFoldDB" id="A0A327Z660"/>
<comment type="caution">
    <text evidence="1">The sequence shown here is derived from an EMBL/GenBank/DDBJ whole genome shotgun (WGS) entry which is preliminary data.</text>
</comment>
<evidence type="ECO:0000313" key="2">
    <source>
        <dbReference type="Proteomes" id="UP000249341"/>
    </source>
</evidence>
<reference evidence="1 2" key="1">
    <citation type="submission" date="2018-06" db="EMBL/GenBank/DDBJ databases">
        <title>Genomic Encyclopedia of Type Strains, Phase III (KMG-III): the genomes of soil and plant-associated and newly described type strains.</title>
        <authorList>
            <person name="Whitman W."/>
        </authorList>
    </citation>
    <scope>NUCLEOTIDE SEQUENCE [LARGE SCALE GENOMIC DNA]</scope>
    <source>
        <strain evidence="1 2">CGMCC 4.7090</strain>
    </source>
</reference>
<evidence type="ECO:0000313" key="1">
    <source>
        <dbReference type="EMBL" id="RAK29736.1"/>
    </source>
</evidence>
<gene>
    <name evidence="1" type="ORF">B0I29_11762</name>
</gene>
<name>A0A327Z660_9ACTN</name>
<accession>A0A327Z660</accession>
<protein>
    <submittedName>
        <fullName evidence="1">Uncharacterized protein</fullName>
    </submittedName>
</protein>
<organism evidence="1 2">
    <name type="scientific">Actinoplanes lutulentus</name>
    <dbReference type="NCBI Taxonomy" id="1287878"/>
    <lineage>
        <taxon>Bacteria</taxon>
        <taxon>Bacillati</taxon>
        <taxon>Actinomycetota</taxon>
        <taxon>Actinomycetes</taxon>
        <taxon>Micromonosporales</taxon>
        <taxon>Micromonosporaceae</taxon>
        <taxon>Actinoplanes</taxon>
    </lineage>
</organism>
<dbReference type="EMBL" id="QLMJ01000017">
    <property type="protein sequence ID" value="RAK29736.1"/>
    <property type="molecule type" value="Genomic_DNA"/>
</dbReference>
<keyword evidence="2" id="KW-1185">Reference proteome</keyword>